<dbReference type="Gene3D" id="3.80.10.10">
    <property type="entry name" value="Ribonuclease Inhibitor"/>
    <property type="match status" value="1"/>
</dbReference>
<evidence type="ECO:0000256" key="2">
    <source>
        <dbReference type="ARBA" id="ARBA00022737"/>
    </source>
</evidence>
<proteinExistence type="predicted"/>
<gene>
    <name evidence="4" type="ORF">PVAND_008705</name>
</gene>
<keyword evidence="5" id="KW-1185">Reference proteome</keyword>
<dbReference type="Proteomes" id="UP001107558">
    <property type="component" value="Chromosome 2"/>
</dbReference>
<sequence>MKLSFAIIFCCLVILKFSSADSVTIECEYLIRDYKYSCDVQNQEIFTDVEVFGIHNAPNLKHFPRNIKNVFKNLIRIGISQSNLSKITSEDLKDFPKLKGLYLHFNQIEVIRKDTFKFNPEIEEIILKYNKIKHIEPKAFSKLRNLKELDLTGNSCQFEWAGKREEVLEIIKKIEEETCNKNSN</sequence>
<dbReference type="SUPFAM" id="SSF52058">
    <property type="entry name" value="L domain-like"/>
    <property type="match status" value="1"/>
</dbReference>
<dbReference type="InterPro" id="IPR032675">
    <property type="entry name" value="LRR_dom_sf"/>
</dbReference>
<dbReference type="Pfam" id="PF13855">
    <property type="entry name" value="LRR_8"/>
    <property type="match status" value="1"/>
</dbReference>
<dbReference type="PANTHER" id="PTHR24366">
    <property type="entry name" value="IG(IMMUNOGLOBULIN) AND LRR(LEUCINE RICH REPEAT) DOMAINS"/>
    <property type="match status" value="1"/>
</dbReference>
<feature type="signal peptide" evidence="3">
    <location>
        <begin position="1"/>
        <end position="20"/>
    </location>
</feature>
<dbReference type="OrthoDB" id="7783855at2759"/>
<keyword evidence="3" id="KW-0732">Signal</keyword>
<name>A0A9J6CAF3_POLVA</name>
<evidence type="ECO:0000256" key="3">
    <source>
        <dbReference type="SAM" id="SignalP"/>
    </source>
</evidence>
<evidence type="ECO:0000313" key="4">
    <source>
        <dbReference type="EMBL" id="KAG5679113.1"/>
    </source>
</evidence>
<evidence type="ECO:0000313" key="5">
    <source>
        <dbReference type="Proteomes" id="UP001107558"/>
    </source>
</evidence>
<feature type="chain" id="PRO_5039936430" evidence="3">
    <location>
        <begin position="21"/>
        <end position="184"/>
    </location>
</feature>
<evidence type="ECO:0000256" key="1">
    <source>
        <dbReference type="ARBA" id="ARBA00022614"/>
    </source>
</evidence>
<dbReference type="InterPro" id="IPR001611">
    <property type="entry name" value="Leu-rich_rpt"/>
</dbReference>
<keyword evidence="1" id="KW-0433">Leucine-rich repeat</keyword>
<dbReference type="AlphaFoldDB" id="A0A9J6CAF3"/>
<keyword evidence="2" id="KW-0677">Repeat</keyword>
<organism evidence="4 5">
    <name type="scientific">Polypedilum vanderplanki</name>
    <name type="common">Sleeping chironomid midge</name>
    <dbReference type="NCBI Taxonomy" id="319348"/>
    <lineage>
        <taxon>Eukaryota</taxon>
        <taxon>Metazoa</taxon>
        <taxon>Ecdysozoa</taxon>
        <taxon>Arthropoda</taxon>
        <taxon>Hexapoda</taxon>
        <taxon>Insecta</taxon>
        <taxon>Pterygota</taxon>
        <taxon>Neoptera</taxon>
        <taxon>Endopterygota</taxon>
        <taxon>Diptera</taxon>
        <taxon>Nematocera</taxon>
        <taxon>Chironomoidea</taxon>
        <taxon>Chironomidae</taxon>
        <taxon>Chironominae</taxon>
        <taxon>Polypedilum</taxon>
        <taxon>Polypedilum</taxon>
    </lineage>
</organism>
<dbReference type="PANTHER" id="PTHR24366:SF170">
    <property type="entry name" value="RE50361P"/>
    <property type="match status" value="1"/>
</dbReference>
<dbReference type="EMBL" id="JADBJN010000002">
    <property type="protein sequence ID" value="KAG5679113.1"/>
    <property type="molecule type" value="Genomic_DNA"/>
</dbReference>
<reference evidence="4" key="1">
    <citation type="submission" date="2021-03" db="EMBL/GenBank/DDBJ databases">
        <title>Chromosome level genome of the anhydrobiotic midge Polypedilum vanderplanki.</title>
        <authorList>
            <person name="Yoshida Y."/>
            <person name="Kikawada T."/>
            <person name="Gusev O."/>
        </authorList>
    </citation>
    <scope>NUCLEOTIDE SEQUENCE</scope>
    <source>
        <strain evidence="4">NIAS01</strain>
        <tissue evidence="4">Whole body or cell culture</tissue>
    </source>
</reference>
<protein>
    <submittedName>
        <fullName evidence="4">Uncharacterized protein</fullName>
    </submittedName>
</protein>
<accession>A0A9J6CAF3</accession>
<comment type="caution">
    <text evidence="4">The sequence shown here is derived from an EMBL/GenBank/DDBJ whole genome shotgun (WGS) entry which is preliminary data.</text>
</comment>